<dbReference type="InterPro" id="IPR024438">
    <property type="entry name" value="Staygreen"/>
</dbReference>
<dbReference type="Pfam" id="PF12638">
    <property type="entry name" value="Staygreen"/>
    <property type="match status" value="1"/>
</dbReference>
<dbReference type="RefSeq" id="WP_338450392.1">
    <property type="nucleotide sequence ID" value="NZ_CP137640.1"/>
</dbReference>
<accession>A0ABZ2CCF0</accession>
<protein>
    <submittedName>
        <fullName evidence="3">Staygreen family protein</fullName>
    </submittedName>
</protein>
<feature type="domain" description="Staygreen protein" evidence="2">
    <location>
        <begin position="4"/>
        <end position="147"/>
    </location>
</feature>
<keyword evidence="1" id="KW-0809">Transit peptide</keyword>
<evidence type="ECO:0000313" key="4">
    <source>
        <dbReference type="Proteomes" id="UP001357223"/>
    </source>
</evidence>
<dbReference type="EMBL" id="CP137640">
    <property type="protein sequence ID" value="WVX81464.1"/>
    <property type="molecule type" value="Genomic_DNA"/>
</dbReference>
<proteinExistence type="predicted"/>
<name>A0ABZ2CCF0_9BACI</name>
<dbReference type="PANTHER" id="PTHR31750:SF4">
    <property type="entry name" value="LP06106P"/>
    <property type="match status" value="1"/>
</dbReference>
<dbReference type="Proteomes" id="UP001357223">
    <property type="component" value="Chromosome"/>
</dbReference>
<evidence type="ECO:0000313" key="3">
    <source>
        <dbReference type="EMBL" id="WVX81464.1"/>
    </source>
</evidence>
<sequence length="150" mass="17385">MGHFKPEKLFVEYMVGVTATEPIIPRRYTLTHSDLTGDLFLTIGSHYAWDKINPTRDEVLGGWKIKEIPLYYCVYLHIDQGQYHQTAAAKRNEIFRRELPLALTAIKYADKLLFNTFPHLAQAPIIVNFMSAFPQFARQESWGTFQSIFT</sequence>
<evidence type="ECO:0000259" key="2">
    <source>
        <dbReference type="Pfam" id="PF12638"/>
    </source>
</evidence>
<dbReference type="PANTHER" id="PTHR31750">
    <property type="entry name" value="PROTEIN STAY-GREEN 1, CHLOROPLASTIC-RELATED"/>
    <property type="match status" value="1"/>
</dbReference>
<organism evidence="3 4">
    <name type="scientific">Niallia oryzisoli</name>
    <dbReference type="NCBI Taxonomy" id="1737571"/>
    <lineage>
        <taxon>Bacteria</taxon>
        <taxon>Bacillati</taxon>
        <taxon>Bacillota</taxon>
        <taxon>Bacilli</taxon>
        <taxon>Bacillales</taxon>
        <taxon>Bacillaceae</taxon>
        <taxon>Niallia</taxon>
    </lineage>
</organism>
<gene>
    <name evidence="3" type="ORF">R4Z09_30720</name>
</gene>
<evidence type="ECO:0000256" key="1">
    <source>
        <dbReference type="ARBA" id="ARBA00022946"/>
    </source>
</evidence>
<reference evidence="3 4" key="1">
    <citation type="submission" date="2023-10" db="EMBL/GenBank/DDBJ databases">
        <title>Niallia locisalis sp.nov. isolated from a salt pond sample.</title>
        <authorList>
            <person name="Li X.-J."/>
            <person name="Dong L."/>
        </authorList>
    </citation>
    <scope>NUCLEOTIDE SEQUENCE [LARGE SCALE GENOMIC DNA]</scope>
    <source>
        <strain evidence="3 4">DSM 29761</strain>
    </source>
</reference>
<keyword evidence="4" id="KW-1185">Reference proteome</keyword>